<name>A0A3R7STE1_PENVA</name>
<keyword evidence="3" id="KW-1185">Reference proteome</keyword>
<feature type="compositionally biased region" description="Pro residues" evidence="1">
    <location>
        <begin position="154"/>
        <end position="178"/>
    </location>
</feature>
<protein>
    <submittedName>
        <fullName evidence="2">Uncharacterized protein</fullName>
    </submittedName>
</protein>
<dbReference type="AlphaFoldDB" id="A0A3R7STE1"/>
<organism evidence="2 3">
    <name type="scientific">Penaeus vannamei</name>
    <name type="common">Whiteleg shrimp</name>
    <name type="synonym">Litopenaeus vannamei</name>
    <dbReference type="NCBI Taxonomy" id="6689"/>
    <lineage>
        <taxon>Eukaryota</taxon>
        <taxon>Metazoa</taxon>
        <taxon>Ecdysozoa</taxon>
        <taxon>Arthropoda</taxon>
        <taxon>Crustacea</taxon>
        <taxon>Multicrustacea</taxon>
        <taxon>Malacostraca</taxon>
        <taxon>Eumalacostraca</taxon>
        <taxon>Eucarida</taxon>
        <taxon>Decapoda</taxon>
        <taxon>Dendrobranchiata</taxon>
        <taxon>Penaeoidea</taxon>
        <taxon>Penaeidae</taxon>
        <taxon>Penaeus</taxon>
    </lineage>
</organism>
<gene>
    <name evidence="2" type="ORF">C7M84_007300</name>
</gene>
<evidence type="ECO:0000313" key="3">
    <source>
        <dbReference type="Proteomes" id="UP000283509"/>
    </source>
</evidence>
<accession>A0A3R7STE1</accession>
<proteinExistence type="predicted"/>
<evidence type="ECO:0000256" key="1">
    <source>
        <dbReference type="SAM" id="MobiDB-lite"/>
    </source>
</evidence>
<reference evidence="2 3" key="1">
    <citation type="submission" date="2018-04" db="EMBL/GenBank/DDBJ databases">
        <authorList>
            <person name="Zhang X."/>
            <person name="Yuan J."/>
            <person name="Li F."/>
            <person name="Xiang J."/>
        </authorList>
    </citation>
    <scope>NUCLEOTIDE SEQUENCE [LARGE SCALE GENOMIC DNA]</scope>
    <source>
        <tissue evidence="2">Muscle</tissue>
    </source>
</reference>
<dbReference type="Proteomes" id="UP000283509">
    <property type="component" value="Unassembled WGS sequence"/>
</dbReference>
<feature type="compositionally biased region" description="Low complexity" evidence="1">
    <location>
        <begin position="135"/>
        <end position="145"/>
    </location>
</feature>
<dbReference type="EMBL" id="QCYY01001923">
    <property type="protein sequence ID" value="ROT74205.1"/>
    <property type="molecule type" value="Genomic_DNA"/>
</dbReference>
<reference evidence="2 3" key="2">
    <citation type="submission" date="2019-01" db="EMBL/GenBank/DDBJ databases">
        <title>The decoding of complex shrimp genome reveals the adaptation for benthos swimmer, frequently molting mechanism and breeding impact on genome.</title>
        <authorList>
            <person name="Sun Y."/>
            <person name="Gao Y."/>
            <person name="Yu Y."/>
        </authorList>
    </citation>
    <scope>NUCLEOTIDE SEQUENCE [LARGE SCALE GENOMIC DNA]</scope>
    <source>
        <tissue evidence="2">Muscle</tissue>
    </source>
</reference>
<evidence type="ECO:0000313" key="2">
    <source>
        <dbReference type="EMBL" id="ROT74205.1"/>
    </source>
</evidence>
<feature type="region of interest" description="Disordered" evidence="1">
    <location>
        <begin position="121"/>
        <end position="185"/>
    </location>
</feature>
<dbReference type="OrthoDB" id="204305at2759"/>
<comment type="caution">
    <text evidence="2">The sequence shown here is derived from an EMBL/GenBank/DDBJ whole genome shotgun (WGS) entry which is preliminary data.</text>
</comment>
<feature type="compositionally biased region" description="Polar residues" evidence="1">
    <location>
        <begin position="124"/>
        <end position="133"/>
    </location>
</feature>
<sequence length="217" mass="24373">MYPDWVVWLYTNPRGREDVLCPLLRDFPHLYICDVTNLPSLGNVTSIHNMVWRALPLGDERVSAFFVRDSDSILLERGAAAVREWMAGNKSFHLLRDHPYHGIPIMGGLWAPAGTSRRPLSHISPYTHSSQRTHLLPSPSSLPLPRHTRGSFCPRPPPPDIPPDPLSPSPKFPPPTSPTPVHNLNTRWLSRDSSTLIYLPDMYPPCGLIALRSPFPS</sequence>